<dbReference type="GO" id="GO:0019521">
    <property type="term" value="P:D-gluconate metabolic process"/>
    <property type="evidence" value="ECO:0007669"/>
    <property type="project" value="UniProtKB-KW"/>
</dbReference>
<evidence type="ECO:0000256" key="2">
    <source>
        <dbReference type="ARBA" id="ARBA00008420"/>
    </source>
</evidence>
<evidence type="ECO:0000256" key="9">
    <source>
        <dbReference type="ARBA" id="ARBA00048090"/>
    </source>
</evidence>
<evidence type="ECO:0000256" key="6">
    <source>
        <dbReference type="ARBA" id="ARBA00022777"/>
    </source>
</evidence>
<dbReference type="PANTHER" id="PTHR43442:SF3">
    <property type="entry name" value="GLUCONOKINASE-RELATED"/>
    <property type="match status" value="1"/>
</dbReference>
<sequence>MIEHISSLVVMGVAGCGKSSVAQALAARIGGVLIEGDAFHPGANVDKMQRGIPLTDEDRAGWLDRLSEELERVASRGERAVLACSALKQRYRNRLRKATASLGFVFLDLPQTEALRRVAQRESHFMPASLVESQFAALERPDVEPLTLTIDGTRPLVSIVGEATAWCGSAQEESGILLPA</sequence>
<evidence type="ECO:0000313" key="12">
    <source>
        <dbReference type="Proteomes" id="UP000019146"/>
    </source>
</evidence>
<keyword evidence="6 10" id="KW-0418">Kinase</keyword>
<dbReference type="EMBL" id="CP012747">
    <property type="protein sequence ID" value="ALL66888.1"/>
    <property type="molecule type" value="Genomic_DNA"/>
</dbReference>
<evidence type="ECO:0000256" key="1">
    <source>
        <dbReference type="ARBA" id="ARBA00004761"/>
    </source>
</evidence>
<evidence type="ECO:0000313" key="11">
    <source>
        <dbReference type="EMBL" id="ALL66888.1"/>
    </source>
</evidence>
<proteinExistence type="inferred from homology"/>
<comment type="pathway">
    <text evidence="1">Carbohydrate acid metabolism.</text>
</comment>
<dbReference type="CDD" id="cd02021">
    <property type="entry name" value="GntK"/>
    <property type="match status" value="1"/>
</dbReference>
<keyword evidence="5 10" id="KW-0547">Nucleotide-binding</keyword>
<dbReference type="InterPro" id="IPR027417">
    <property type="entry name" value="P-loop_NTPase"/>
</dbReference>
<dbReference type="SUPFAM" id="SSF52540">
    <property type="entry name" value="P-loop containing nucleoside triphosphate hydrolases"/>
    <property type="match status" value="1"/>
</dbReference>
<dbReference type="AlphaFoldDB" id="A0A0P0REN9"/>
<evidence type="ECO:0000256" key="10">
    <source>
        <dbReference type="RuleBase" id="RU363066"/>
    </source>
</evidence>
<dbReference type="GO" id="GO:0005524">
    <property type="term" value="F:ATP binding"/>
    <property type="evidence" value="ECO:0007669"/>
    <property type="project" value="UniProtKB-KW"/>
</dbReference>
<comment type="catalytic activity">
    <reaction evidence="9 10">
        <text>D-gluconate + ATP = 6-phospho-D-gluconate + ADP + H(+)</text>
        <dbReference type="Rhea" id="RHEA:19433"/>
        <dbReference type="ChEBI" id="CHEBI:15378"/>
        <dbReference type="ChEBI" id="CHEBI:18391"/>
        <dbReference type="ChEBI" id="CHEBI:30616"/>
        <dbReference type="ChEBI" id="CHEBI:58759"/>
        <dbReference type="ChEBI" id="CHEBI:456216"/>
        <dbReference type="EC" id="2.7.1.12"/>
    </reaction>
</comment>
<keyword evidence="4 10" id="KW-0808">Transferase</keyword>
<evidence type="ECO:0000256" key="7">
    <source>
        <dbReference type="ARBA" id="ARBA00022840"/>
    </source>
</evidence>
<evidence type="ECO:0000256" key="4">
    <source>
        <dbReference type="ARBA" id="ARBA00022679"/>
    </source>
</evidence>
<dbReference type="PANTHER" id="PTHR43442">
    <property type="entry name" value="GLUCONOKINASE-RELATED"/>
    <property type="match status" value="1"/>
</dbReference>
<reference evidence="11 12" key="1">
    <citation type="journal article" date="2014" name="Genome Announc.">
        <title>Draft Genome Sequence of the Haloacid-Degrading Burkholderia caribensis Strain MBA4.</title>
        <authorList>
            <person name="Pan Y."/>
            <person name="Kong K.F."/>
            <person name="Tsang J.S."/>
        </authorList>
    </citation>
    <scope>NUCLEOTIDE SEQUENCE [LARGE SCALE GENOMIC DNA]</scope>
    <source>
        <strain evidence="11 12">MBA4</strain>
    </source>
</reference>
<dbReference type="InterPro" id="IPR006001">
    <property type="entry name" value="Therm_gnt_kin"/>
</dbReference>
<gene>
    <name evidence="11" type="ORF">K788_0003119</name>
</gene>
<dbReference type="Gene3D" id="3.40.50.300">
    <property type="entry name" value="P-loop containing nucleotide triphosphate hydrolases"/>
    <property type="match status" value="1"/>
</dbReference>
<name>A0A0P0REN9_9BURK</name>
<organism evidence="11 12">
    <name type="scientific">Paraburkholderia caribensis MBA4</name>
    <dbReference type="NCBI Taxonomy" id="1323664"/>
    <lineage>
        <taxon>Bacteria</taxon>
        <taxon>Pseudomonadati</taxon>
        <taxon>Pseudomonadota</taxon>
        <taxon>Betaproteobacteria</taxon>
        <taxon>Burkholderiales</taxon>
        <taxon>Burkholderiaceae</taxon>
        <taxon>Paraburkholderia</taxon>
    </lineage>
</organism>
<keyword evidence="8" id="KW-0311">Gluconate utilization</keyword>
<comment type="similarity">
    <text evidence="2 10">Belongs to the gluconokinase GntK/GntV family.</text>
</comment>
<dbReference type="EC" id="2.7.1.12" evidence="3 10"/>
<dbReference type="NCBIfam" id="TIGR01313">
    <property type="entry name" value="therm_gnt_kin"/>
    <property type="match status" value="1"/>
</dbReference>
<protein>
    <recommendedName>
        <fullName evidence="3 10">Gluconokinase</fullName>
        <ecNumber evidence="3 10">2.7.1.12</ecNumber>
    </recommendedName>
</protein>
<dbReference type="GeneID" id="69970799"/>
<dbReference type="RefSeq" id="WP_035988440.1">
    <property type="nucleotide sequence ID" value="NZ_CP012747.1"/>
</dbReference>
<evidence type="ECO:0000256" key="8">
    <source>
        <dbReference type="ARBA" id="ARBA00023064"/>
    </source>
</evidence>
<dbReference type="Proteomes" id="UP000019146">
    <property type="component" value="Chromosome 2"/>
</dbReference>
<evidence type="ECO:0000256" key="5">
    <source>
        <dbReference type="ARBA" id="ARBA00022741"/>
    </source>
</evidence>
<dbReference type="KEGG" id="bcai:K788_0003119"/>
<dbReference type="FunFam" id="3.40.50.300:FF:000522">
    <property type="entry name" value="Gluconokinase"/>
    <property type="match status" value="1"/>
</dbReference>
<keyword evidence="7 10" id="KW-0067">ATP-binding</keyword>
<evidence type="ECO:0000256" key="3">
    <source>
        <dbReference type="ARBA" id="ARBA00012054"/>
    </source>
</evidence>
<dbReference type="Pfam" id="PF13671">
    <property type="entry name" value="AAA_33"/>
    <property type="match status" value="1"/>
</dbReference>
<accession>A0A0P0REN9</accession>
<dbReference type="GO" id="GO:0046316">
    <property type="term" value="F:gluconokinase activity"/>
    <property type="evidence" value="ECO:0007669"/>
    <property type="project" value="UniProtKB-EC"/>
</dbReference>
<dbReference type="GO" id="GO:0005737">
    <property type="term" value="C:cytoplasm"/>
    <property type="evidence" value="ECO:0007669"/>
    <property type="project" value="TreeGrafter"/>
</dbReference>